<dbReference type="PROSITE" id="PS50821">
    <property type="entry name" value="PAZ"/>
    <property type="match status" value="1"/>
</dbReference>
<dbReference type="InterPro" id="IPR005174">
    <property type="entry name" value="KIB1-4_b-propeller"/>
</dbReference>
<dbReference type="InterPro" id="IPR003100">
    <property type="entry name" value="PAZ_dom"/>
</dbReference>
<dbReference type="GO" id="GO:0003723">
    <property type="term" value="F:RNA binding"/>
    <property type="evidence" value="ECO:0007669"/>
    <property type="project" value="InterPro"/>
</dbReference>
<comment type="catalytic activity">
    <reaction evidence="5">
        <text>an epoxide + H2O = an ethanediol</text>
        <dbReference type="Rhea" id="RHEA:19037"/>
        <dbReference type="ChEBI" id="CHEBI:15377"/>
        <dbReference type="ChEBI" id="CHEBI:32955"/>
        <dbReference type="ChEBI" id="CHEBI:140594"/>
        <dbReference type="EC" id="3.3.2.10"/>
    </reaction>
    <physiologicalReaction direction="left-to-right" evidence="5">
        <dbReference type="Rhea" id="RHEA:19038"/>
    </physiologicalReaction>
</comment>
<dbReference type="CDD" id="cd02846">
    <property type="entry name" value="PAZ_argonaute_like"/>
    <property type="match status" value="1"/>
</dbReference>
<evidence type="ECO:0000259" key="9">
    <source>
        <dbReference type="PROSITE" id="PS50821"/>
    </source>
</evidence>
<reference evidence="10 11" key="1">
    <citation type="journal article" date="2018" name="Mol. Plant">
        <title>The genome of Artemisia annua provides insight into the evolution of Asteraceae family and artemisinin biosynthesis.</title>
        <authorList>
            <person name="Shen Q."/>
            <person name="Zhang L."/>
            <person name="Liao Z."/>
            <person name="Wang S."/>
            <person name="Yan T."/>
            <person name="Shi P."/>
            <person name="Liu M."/>
            <person name="Fu X."/>
            <person name="Pan Q."/>
            <person name="Wang Y."/>
            <person name="Lv Z."/>
            <person name="Lu X."/>
            <person name="Zhang F."/>
            <person name="Jiang W."/>
            <person name="Ma Y."/>
            <person name="Chen M."/>
            <person name="Hao X."/>
            <person name="Li L."/>
            <person name="Tang Y."/>
            <person name="Lv G."/>
            <person name="Zhou Y."/>
            <person name="Sun X."/>
            <person name="Brodelius P.E."/>
            <person name="Rose J.K.C."/>
            <person name="Tang K."/>
        </authorList>
    </citation>
    <scope>NUCLEOTIDE SEQUENCE [LARGE SCALE GENOMIC DNA]</scope>
    <source>
        <strain evidence="11">cv. Huhao1</strain>
        <tissue evidence="10">Leaf</tissue>
    </source>
</reference>
<proteinExistence type="inferred from homology"/>
<dbReference type="SUPFAM" id="SSF101690">
    <property type="entry name" value="PAZ domain"/>
    <property type="match status" value="1"/>
</dbReference>
<dbReference type="EMBL" id="PKPP01004363">
    <property type="protein sequence ID" value="PWA64733.1"/>
    <property type="molecule type" value="Genomic_DNA"/>
</dbReference>
<dbReference type="Pfam" id="PF00561">
    <property type="entry name" value="Abhydrolase_1"/>
    <property type="match status" value="1"/>
</dbReference>
<dbReference type="InterPro" id="IPR000639">
    <property type="entry name" value="Epox_hydrolase-like"/>
</dbReference>
<dbReference type="GO" id="GO:0004301">
    <property type="term" value="F:epoxide hydrolase activity"/>
    <property type="evidence" value="ECO:0007669"/>
    <property type="project" value="UniProtKB-EC"/>
</dbReference>
<keyword evidence="8" id="KW-0812">Transmembrane</keyword>
<evidence type="ECO:0000256" key="6">
    <source>
        <dbReference type="ARBA" id="ARBA00058358"/>
    </source>
</evidence>
<sequence>MEKIQHKNIQVNGINMHVAELGEGPVVLFLHGFPELWYTWRHQMLFIASKGYHAIAPDLRGFGDTEAPSSPTCYTAFHIVGDLVCLLDSLGLDKVYLVGHDWGAIIAWYLCLFRPDRIKALVNMSVVYAPRDPLVKPLEKWRKTFGDDFYVCRFQEIGWEEEYGKVDTKRQLAATYFKRNPGLPKLPKDYAKVFNPPPYTLPSWFTEEDLDYFASKYSATGFTGGFNYYRCFDLNWELCAAWMGSKIKVPVKFIVGDLDLTYHSPGTKEYIHSGGFKELVPGLEEVVVMEGVGHFINQERPEEINNHIYDFITKFNSVTTLIFVYFKGIILFRVWLFIECGCDGWCSSKWTTWILYWLNRGMIHLSVYLWLRFQSFSASDQTSGIIVIARISDSVGVPIATTATESLTDLSETQDAPTPRTSSRSPAGKSYNVLRGYMEYFCSVLTFGFALKEVCVSVLGYLNRFSKGEFWETRSSSLVLVESFEKMMEDPKCTKDGLIRKMVLEPCGNNEGGMEVPVAEVVQNATRVSGKRSKNDIAMAVIEISLDELMRNRPREAQPLEKGQASLKTDFELVVLRLLLIEVPGNIQACVKRAIDRGENLTNLNDKAENLRDSEYVVLRFFYLFRHNNLRKWVPKSEGRCGVFHPAEGHLRMEQKQICCGSVYDRIPPLSANHPWFVAQNLDAEDETEVQIFYNVHDPLRHYRCRIPELFGKRIRGCFYGWVILSSHPSNDMWSLWNPVTSKLYPKRKKLRWTEMSYAKMVTQVTRVDGFLLRLTCCNGKVYAFATKSRHVVEISIVVKGKEVLIKLLPLLKLPSPSSNGCDVVNYLAGSCTDLFTILIGLEDITEAIGHVYLFKLNMNSMTWEEMEDLKDATFSLFIDDYLCPKFYSPAIESEFGGYIHIIGEHGKVIYSYHVKDKTLSLSSMPCQLGISHISVWATLECKRLLEGDHKQEEDKNNEIVAHKVKGHEVEFNDTTDESHLLNLPFNVLELIMEFSVGVEYMNFRATCKLCHLAAPSIQWSNQIASKRLQSQAYSSVSPWLMVFDKHTITFFDPMFGDKYFIKTPRELELVGELKIHCSRYGWLLMRKSDGPLSFFNPFTSDTRELPRDPSLESFGFSAPPSSPDCMVVGFTSIYEWHVHVLFVGRESSWCEYALSYGDNDPYFYRFPAFCGQDVYALCNEKGVDVFKKFGDGELSWDIVLEEAPLSSCTSRAQRFLVKCDHEEKCDQHLMLVIVGEFGESIEVFIPNEDEDKWEKIDGIGRHAIFICDKTSICIEAKLPEMENKIYFPRLHSGKIMFYSLETCKFHAFNSKNIRESFGDFFGTWWSNHRSTPVVDPSVEKMSLGELVTQSSSHYFIDETGATKTVVLYFRENYDVQLRFPALPAIQAGTDAKPTHLPMEICWLTPGQRYALKLNERQVTHSLRATCQRQKDREESIQNTMRPNKYIKDPLLNKNFEMHKVINGGTVNYWTIGRMNKTVGRFVHGLVSMCPSKGIVGRRNTVMCATLNGRLPYVTNWPTIYCGPMSLIVSLEMISALRLPLWLLRWTGHKVQGPCSCTLHNHIGRNSFRTCTQPVLVLREFPPACYAHMAGCIQSSVLHGA</sequence>
<dbReference type="Pfam" id="PF02170">
    <property type="entry name" value="PAZ"/>
    <property type="match status" value="1"/>
</dbReference>
<dbReference type="PRINTS" id="PR00412">
    <property type="entry name" value="EPOXHYDRLASE"/>
</dbReference>
<dbReference type="Gene3D" id="2.170.260.10">
    <property type="entry name" value="paz domain"/>
    <property type="match status" value="1"/>
</dbReference>
<evidence type="ECO:0000256" key="1">
    <source>
        <dbReference type="ARBA" id="ARBA00004721"/>
    </source>
</evidence>
<evidence type="ECO:0000313" key="10">
    <source>
        <dbReference type="EMBL" id="PWA64733.1"/>
    </source>
</evidence>
<name>A0A2U1MTZ1_ARTAN</name>
<comment type="function">
    <text evidence="6">Epoxide hydrolase involved in the biosynthesis of cucurbitacin and mogroside tetracyclic triterpene natural products (e.g. siamenoside I and mogrosides IV, V and VI). Cucurbitacins have cytotoxic properties and exhibit deterrent taste as a defense barrier against herbivores. Mogrosides are nonsugar highly oxygenated compounds used as high-intensity zero-calorie sweeteners; they also possess pharmacological properties such as regulating immunity, lowering blood sugar and lipid levels, protecting the liver, and acting as antioxidants and antitumor agents. Catalyzes the hydrolysis of aromatic epoxide-containing substrates, such as the conversion of 24,25-epoxycucurbitadienol to 24,25-dihydroxycucurbitadienol.</text>
</comment>
<dbReference type="STRING" id="35608.A0A2U1MTZ1"/>
<comment type="caution">
    <text evidence="10">The sequence shown here is derived from an EMBL/GenBank/DDBJ whole genome shotgun (WGS) entry which is preliminary data.</text>
</comment>
<organism evidence="10 11">
    <name type="scientific">Artemisia annua</name>
    <name type="common">Sweet wormwood</name>
    <dbReference type="NCBI Taxonomy" id="35608"/>
    <lineage>
        <taxon>Eukaryota</taxon>
        <taxon>Viridiplantae</taxon>
        <taxon>Streptophyta</taxon>
        <taxon>Embryophyta</taxon>
        <taxon>Tracheophyta</taxon>
        <taxon>Spermatophyta</taxon>
        <taxon>Magnoliopsida</taxon>
        <taxon>eudicotyledons</taxon>
        <taxon>Gunneridae</taxon>
        <taxon>Pentapetalae</taxon>
        <taxon>asterids</taxon>
        <taxon>campanulids</taxon>
        <taxon>Asterales</taxon>
        <taxon>Asteraceae</taxon>
        <taxon>Asteroideae</taxon>
        <taxon>Anthemideae</taxon>
        <taxon>Artemisiinae</taxon>
        <taxon>Artemisia</taxon>
    </lineage>
</organism>
<dbReference type="Proteomes" id="UP000245207">
    <property type="component" value="Unassembled WGS sequence"/>
</dbReference>
<dbReference type="OrthoDB" id="7130006at2759"/>
<dbReference type="Pfam" id="PF03478">
    <property type="entry name" value="Beta-prop_KIB1-4"/>
    <property type="match status" value="2"/>
</dbReference>
<keyword evidence="8" id="KW-0472">Membrane</keyword>
<comment type="similarity">
    <text evidence="4">Belongs to the AB hydrolase superfamily. Epoxide hydrolase family.</text>
</comment>
<dbReference type="SUPFAM" id="SSF53474">
    <property type="entry name" value="alpha/beta-Hydrolases"/>
    <property type="match status" value="1"/>
</dbReference>
<keyword evidence="8" id="KW-1133">Transmembrane helix</keyword>
<accession>A0A2U1MTZ1</accession>
<dbReference type="PANTHER" id="PTHR43329">
    <property type="entry name" value="EPOXIDE HYDROLASE"/>
    <property type="match status" value="1"/>
</dbReference>
<dbReference type="FunFam" id="3.40.50.1820:FF:000161">
    <property type="entry name" value="Epoxide hydrolase"/>
    <property type="match status" value="1"/>
</dbReference>
<evidence type="ECO:0000256" key="7">
    <source>
        <dbReference type="ARBA" id="ARBA00093212"/>
    </source>
</evidence>
<evidence type="ECO:0000256" key="3">
    <source>
        <dbReference type="ARBA" id="ARBA00022801"/>
    </source>
</evidence>
<feature type="domain" description="PAZ" evidence="9">
    <location>
        <begin position="1295"/>
        <end position="1406"/>
    </location>
</feature>
<comment type="catalytic activity">
    <reaction evidence="7">
        <text>(24S)-24,25-epoxycucurbitadienol + H2O = (24R)-24,25-dihydroxycucurbitadienol</text>
        <dbReference type="Rhea" id="RHEA:81855"/>
        <dbReference type="ChEBI" id="CHEBI:15377"/>
        <dbReference type="ChEBI" id="CHEBI:229949"/>
        <dbReference type="ChEBI" id="CHEBI:229950"/>
    </reaction>
    <physiologicalReaction direction="left-to-right" evidence="7">
        <dbReference type="Rhea" id="RHEA:81856"/>
    </physiologicalReaction>
</comment>
<dbReference type="EC" id="3.3.2.10" evidence="2"/>
<feature type="transmembrane region" description="Helical" evidence="8">
    <location>
        <begin position="350"/>
        <end position="371"/>
    </location>
</feature>
<comment type="pathway">
    <text evidence="1">Secondary metabolite biosynthesis; terpenoid biosynthesis.</text>
</comment>
<evidence type="ECO:0000256" key="2">
    <source>
        <dbReference type="ARBA" id="ARBA00013006"/>
    </source>
</evidence>
<evidence type="ECO:0000313" key="11">
    <source>
        <dbReference type="Proteomes" id="UP000245207"/>
    </source>
</evidence>
<dbReference type="InterPro" id="IPR029058">
    <property type="entry name" value="AB_hydrolase_fold"/>
</dbReference>
<dbReference type="InterPro" id="IPR036085">
    <property type="entry name" value="PAZ_dom_sf"/>
</dbReference>
<evidence type="ECO:0000256" key="4">
    <source>
        <dbReference type="ARBA" id="ARBA00038334"/>
    </source>
</evidence>
<gene>
    <name evidence="10" type="ORF">CTI12_AA342050</name>
</gene>
<feature type="transmembrane region" description="Helical" evidence="8">
    <location>
        <begin position="318"/>
        <end position="338"/>
    </location>
</feature>
<dbReference type="Gene3D" id="3.40.50.1820">
    <property type="entry name" value="alpha/beta hydrolase"/>
    <property type="match status" value="1"/>
</dbReference>
<keyword evidence="11" id="KW-1185">Reference proteome</keyword>
<protein>
    <recommendedName>
        <fullName evidence="2">soluble epoxide hydrolase</fullName>
        <ecNumber evidence="2">3.3.2.10</ecNumber>
    </recommendedName>
</protein>
<keyword evidence="3" id="KW-0378">Hydrolase</keyword>
<evidence type="ECO:0000256" key="5">
    <source>
        <dbReference type="ARBA" id="ARBA00051067"/>
    </source>
</evidence>
<dbReference type="InterPro" id="IPR000073">
    <property type="entry name" value="AB_hydrolase_1"/>
</dbReference>
<evidence type="ECO:0000256" key="8">
    <source>
        <dbReference type="SAM" id="Phobius"/>
    </source>
</evidence>